<dbReference type="Gene3D" id="3.90.550.10">
    <property type="entry name" value="Spore Coat Polysaccharide Biosynthesis Protein SpsA, Chain A"/>
    <property type="match status" value="1"/>
</dbReference>
<dbReference type="AlphaFoldDB" id="A0A6C0IZK4"/>
<organism evidence="2">
    <name type="scientific">viral metagenome</name>
    <dbReference type="NCBI Taxonomy" id="1070528"/>
    <lineage>
        <taxon>unclassified sequences</taxon>
        <taxon>metagenomes</taxon>
        <taxon>organismal metagenomes</taxon>
    </lineage>
</organism>
<feature type="domain" description="Glycosyltransferase 2-like" evidence="1">
    <location>
        <begin position="6"/>
        <end position="140"/>
    </location>
</feature>
<dbReference type="PANTHER" id="PTHR43630">
    <property type="entry name" value="POLY-BETA-1,6-N-ACETYL-D-GLUCOSAMINE SYNTHASE"/>
    <property type="match status" value="1"/>
</dbReference>
<proteinExistence type="predicted"/>
<dbReference type="SUPFAM" id="SSF53448">
    <property type="entry name" value="Nucleotide-diphospho-sugar transferases"/>
    <property type="match status" value="1"/>
</dbReference>
<evidence type="ECO:0000313" key="2">
    <source>
        <dbReference type="EMBL" id="QHT98492.1"/>
    </source>
</evidence>
<name>A0A6C0IZK4_9ZZZZ</name>
<reference evidence="2" key="1">
    <citation type="journal article" date="2020" name="Nature">
        <title>Giant virus diversity and host interactions through global metagenomics.</title>
        <authorList>
            <person name="Schulz F."/>
            <person name="Roux S."/>
            <person name="Paez-Espino D."/>
            <person name="Jungbluth S."/>
            <person name="Walsh D.A."/>
            <person name="Denef V.J."/>
            <person name="McMahon K.D."/>
            <person name="Konstantinidis K.T."/>
            <person name="Eloe-Fadrosh E.A."/>
            <person name="Kyrpides N.C."/>
            <person name="Woyke T."/>
        </authorList>
    </citation>
    <scope>NUCLEOTIDE SEQUENCE</scope>
    <source>
        <strain evidence="2">GVMAG-M-3300025652-16</strain>
    </source>
</reference>
<evidence type="ECO:0000259" key="1">
    <source>
        <dbReference type="Pfam" id="PF00535"/>
    </source>
</evidence>
<dbReference type="InterPro" id="IPR001173">
    <property type="entry name" value="Glyco_trans_2-like"/>
</dbReference>
<dbReference type="Pfam" id="PF00535">
    <property type="entry name" value="Glycos_transf_2"/>
    <property type="match status" value="1"/>
</dbReference>
<sequence>MKLSYAITACNESKELYALISFLKSVKDPEDEINVLLDTLHTTETMRSVLGHFKDDIVLNERDFCGNFSDHRNFHLKKCTGDYIFVVDADEMPKEKLIVGLKSAIKESGADMIAIPRVNIHPGFTIEWLNKYKFNVNEMDWINWPDYQGRIFKNDPEKIYYGNKLHENVLGLENPVSLQADPTLALWHIKSVHKQDNRWDTSGDYKSPDGKDFYDSLI</sequence>
<protein>
    <recommendedName>
        <fullName evidence="1">Glycosyltransferase 2-like domain-containing protein</fullName>
    </recommendedName>
</protein>
<dbReference type="EMBL" id="MN740292">
    <property type="protein sequence ID" value="QHT98492.1"/>
    <property type="molecule type" value="Genomic_DNA"/>
</dbReference>
<dbReference type="InterPro" id="IPR029044">
    <property type="entry name" value="Nucleotide-diphossugar_trans"/>
</dbReference>
<accession>A0A6C0IZK4</accession>
<dbReference type="PANTHER" id="PTHR43630:SF2">
    <property type="entry name" value="GLYCOSYLTRANSFERASE"/>
    <property type="match status" value="1"/>
</dbReference>